<protein>
    <submittedName>
        <fullName evidence="11">SusC/RagA family TonB-linked outer membrane protein</fullName>
    </submittedName>
</protein>
<organism evidence="11 12">
    <name type="scientific">Formosa undariae</name>
    <dbReference type="NCBI Taxonomy" id="1325436"/>
    <lineage>
        <taxon>Bacteria</taxon>
        <taxon>Pseudomonadati</taxon>
        <taxon>Bacteroidota</taxon>
        <taxon>Flavobacteriia</taxon>
        <taxon>Flavobacteriales</taxon>
        <taxon>Flavobacteriaceae</taxon>
        <taxon>Formosa</taxon>
    </lineage>
</organism>
<evidence type="ECO:0000313" key="12">
    <source>
        <dbReference type="Proteomes" id="UP001589605"/>
    </source>
</evidence>
<dbReference type="PROSITE" id="PS52016">
    <property type="entry name" value="TONB_DEPENDENT_REC_3"/>
    <property type="match status" value="1"/>
</dbReference>
<dbReference type="InterPro" id="IPR008969">
    <property type="entry name" value="CarboxyPept-like_regulatory"/>
</dbReference>
<keyword evidence="7 8" id="KW-0998">Cell outer membrane</keyword>
<dbReference type="InterPro" id="IPR023996">
    <property type="entry name" value="TonB-dep_OMP_SusC/RagA"/>
</dbReference>
<dbReference type="InterPro" id="IPR039426">
    <property type="entry name" value="TonB-dep_rcpt-like"/>
</dbReference>
<comment type="subcellular location">
    <subcellularLocation>
        <location evidence="1 8">Cell outer membrane</location>
        <topology evidence="1 8">Multi-pass membrane protein</topology>
    </subcellularLocation>
</comment>
<name>A0ABV5F4F4_9FLAO</name>
<evidence type="ECO:0000256" key="1">
    <source>
        <dbReference type="ARBA" id="ARBA00004571"/>
    </source>
</evidence>
<dbReference type="InterPro" id="IPR023997">
    <property type="entry name" value="TonB-dep_OMP_SusC/RagA_CS"/>
</dbReference>
<evidence type="ECO:0000256" key="5">
    <source>
        <dbReference type="ARBA" id="ARBA00022729"/>
    </source>
</evidence>
<dbReference type="InterPro" id="IPR036942">
    <property type="entry name" value="Beta-barrel_TonB_sf"/>
</dbReference>
<keyword evidence="4 8" id="KW-0812">Transmembrane</keyword>
<evidence type="ECO:0000256" key="6">
    <source>
        <dbReference type="ARBA" id="ARBA00023136"/>
    </source>
</evidence>
<gene>
    <name evidence="11" type="ORF">ACFFVB_14590</name>
</gene>
<evidence type="ECO:0000313" key="11">
    <source>
        <dbReference type="EMBL" id="MFB9054313.1"/>
    </source>
</evidence>
<evidence type="ECO:0000256" key="8">
    <source>
        <dbReference type="PROSITE-ProRule" id="PRU01360"/>
    </source>
</evidence>
<dbReference type="SUPFAM" id="SSF56935">
    <property type="entry name" value="Porins"/>
    <property type="match status" value="1"/>
</dbReference>
<keyword evidence="2 8" id="KW-0813">Transport</keyword>
<dbReference type="EMBL" id="JBHMEZ010000012">
    <property type="protein sequence ID" value="MFB9054313.1"/>
    <property type="molecule type" value="Genomic_DNA"/>
</dbReference>
<keyword evidence="12" id="KW-1185">Reference proteome</keyword>
<keyword evidence="6 8" id="KW-0472">Membrane</keyword>
<dbReference type="Gene3D" id="2.170.130.10">
    <property type="entry name" value="TonB-dependent receptor, plug domain"/>
    <property type="match status" value="1"/>
</dbReference>
<dbReference type="RefSeq" id="WP_382383857.1">
    <property type="nucleotide sequence ID" value="NZ_JBHMEZ010000012.1"/>
</dbReference>
<evidence type="ECO:0000256" key="2">
    <source>
        <dbReference type="ARBA" id="ARBA00022448"/>
    </source>
</evidence>
<dbReference type="SUPFAM" id="SSF49464">
    <property type="entry name" value="Carboxypeptidase regulatory domain-like"/>
    <property type="match status" value="1"/>
</dbReference>
<proteinExistence type="inferred from homology"/>
<feature type="signal peptide" evidence="9">
    <location>
        <begin position="1"/>
        <end position="28"/>
    </location>
</feature>
<feature type="chain" id="PRO_5045494324" evidence="9">
    <location>
        <begin position="29"/>
        <end position="1082"/>
    </location>
</feature>
<dbReference type="Gene3D" id="2.40.170.20">
    <property type="entry name" value="TonB-dependent receptor, beta-barrel domain"/>
    <property type="match status" value="1"/>
</dbReference>
<dbReference type="PANTHER" id="PTHR30069:SF53">
    <property type="entry name" value="COLICIN I RECEPTOR-RELATED"/>
    <property type="match status" value="1"/>
</dbReference>
<dbReference type="Pfam" id="PF07715">
    <property type="entry name" value="Plug"/>
    <property type="match status" value="1"/>
</dbReference>
<comment type="caution">
    <text evidence="11">The sequence shown here is derived from an EMBL/GenBank/DDBJ whole genome shotgun (WGS) entry which is preliminary data.</text>
</comment>
<comment type="similarity">
    <text evidence="8">Belongs to the TonB-dependent receptor family.</text>
</comment>
<dbReference type="PANTHER" id="PTHR30069">
    <property type="entry name" value="TONB-DEPENDENT OUTER MEMBRANE RECEPTOR"/>
    <property type="match status" value="1"/>
</dbReference>
<evidence type="ECO:0000259" key="10">
    <source>
        <dbReference type="Pfam" id="PF07715"/>
    </source>
</evidence>
<evidence type="ECO:0000256" key="4">
    <source>
        <dbReference type="ARBA" id="ARBA00022692"/>
    </source>
</evidence>
<dbReference type="NCBIfam" id="TIGR04057">
    <property type="entry name" value="SusC_RagA_signa"/>
    <property type="match status" value="1"/>
</dbReference>
<accession>A0ABV5F4F4</accession>
<sequence length="1082" mass="121819">MKNFRLTFLKKLLPLLGMALLFTGISYAQNTPVTGMVNDETGMPIPGVSVVLKGTVTGTTTDFDGNYNINVTQDALLVFSYMGFKEQEVSVGLKTTINITMEADNQALDEVIVMAYGTTNKEALTGSASVIKAGDLEKINNSSITKSLEGLSSGVQVLNTDGRPGSEATILVRGITSFNASNTPLYIVDGAAFEGALNQISTSDIESMTVLKDAAANALYGSRASGGVIVITTKQGKSKEGRVNFKAKWGFTDFAVDMPGQKDPGTTFEYTWQGYYQGALQNGDTDALAREYASNNVVAHFFPQFNEELRNATGRIYYNAYDTDTPVGTDGKIKSDANFLWPEENFDWYNSLFDTGFNEEYSLDFSGRAGDKVQYFFSINHLNDGGIYTTQEFERTTARLNLTAQVKDWIKIGNNFSYSHSFQNDVNAYTRFYRTMPSVYAVNEWDYANNDYFYDSYGNKVPDDAWDPDQNQTRLAWSHWVQQKQGEYMNDYGWSYTGLFNDSFNTSNYIELDLIEGLKFKTSVSLNLNLSSRTWFTSITDNPSGPGNATEAESKNYSLTYNNLLTYNKSFGNNNISLLLGQEIFSQQWNYLSASAQGFPIDGLYELNAATEPTAASSYLDEYKLQSYFANVEYNYDNKYYLGASIRTDGSSRFHPDTRWGTFWSGSMSWRISKEDFIDDVTWLDELKVKASIGSVGNDKVGLYAYEGLFSSRPDLTNTGYLMSTLATPDLKWEQNIQTNFGLDFSLFKRLSGSFEYFIKDSKDLLFEVPLSPSSGFTGYNQNIGNLRNSGIEASLSYAIINEGNLRWNISGMVTSIKNEITKLPENWNEIQGNYYRGVGNSLYDWYMPEWAGLNEEGANTWYVFEFETDANGEFVRNSKGEKNVLNKTITTEYSDVNNTDQRRLVGSAIPTIYGSITNSITWKGIDLSAMLFFSAGQDVYDVDFMESTRWRPFFAVTDNWDKYGWDYNGNDPNSLMPRVSEEDYLNGNTGNYSTQYLFKNNYMRLRNLTIGYTFPKELTRKIKMENFRVYVSGDNLFTWGDAVDRGTDPSVGLSGRIQNGNESNQSFSTRKFINFGLNVTF</sequence>
<dbReference type="NCBIfam" id="TIGR04056">
    <property type="entry name" value="OMP_RagA_SusC"/>
    <property type="match status" value="1"/>
</dbReference>
<evidence type="ECO:0000256" key="7">
    <source>
        <dbReference type="ARBA" id="ARBA00023237"/>
    </source>
</evidence>
<keyword evidence="3 8" id="KW-1134">Transmembrane beta strand</keyword>
<reference evidence="11 12" key="1">
    <citation type="submission" date="2024-09" db="EMBL/GenBank/DDBJ databases">
        <authorList>
            <person name="Sun Q."/>
            <person name="Mori K."/>
        </authorList>
    </citation>
    <scope>NUCLEOTIDE SEQUENCE [LARGE SCALE GENOMIC DNA]</scope>
    <source>
        <strain evidence="11 12">CECT 8286</strain>
    </source>
</reference>
<dbReference type="InterPro" id="IPR012910">
    <property type="entry name" value="Plug_dom"/>
</dbReference>
<dbReference type="Pfam" id="PF13715">
    <property type="entry name" value="CarbopepD_reg_2"/>
    <property type="match status" value="1"/>
</dbReference>
<evidence type="ECO:0000256" key="9">
    <source>
        <dbReference type="SAM" id="SignalP"/>
    </source>
</evidence>
<dbReference type="InterPro" id="IPR037066">
    <property type="entry name" value="Plug_dom_sf"/>
</dbReference>
<keyword evidence="5 9" id="KW-0732">Signal</keyword>
<feature type="domain" description="TonB-dependent receptor plug" evidence="10">
    <location>
        <begin position="121"/>
        <end position="228"/>
    </location>
</feature>
<evidence type="ECO:0000256" key="3">
    <source>
        <dbReference type="ARBA" id="ARBA00022452"/>
    </source>
</evidence>
<dbReference type="Gene3D" id="2.60.40.1120">
    <property type="entry name" value="Carboxypeptidase-like, regulatory domain"/>
    <property type="match status" value="1"/>
</dbReference>
<dbReference type="Proteomes" id="UP001589605">
    <property type="component" value="Unassembled WGS sequence"/>
</dbReference>